<evidence type="ECO:0000259" key="1">
    <source>
        <dbReference type="Pfam" id="PF09861"/>
    </source>
</evidence>
<dbReference type="PANTHER" id="PTHR33171:SF17">
    <property type="entry name" value="LARA-LIKE N-TERMINAL DOMAIN-CONTAINING PROTEIN"/>
    <property type="match status" value="1"/>
</dbReference>
<dbReference type="GO" id="GO:0050043">
    <property type="term" value="F:lactate racemase activity"/>
    <property type="evidence" value="ECO:0007669"/>
    <property type="project" value="InterPro"/>
</dbReference>
<dbReference type="InterPro" id="IPR048520">
    <property type="entry name" value="LarA_C"/>
</dbReference>
<reference evidence="3" key="1">
    <citation type="journal article" date="2021" name="PeerJ">
        <title>Extensive microbial diversity within the chicken gut microbiome revealed by metagenomics and culture.</title>
        <authorList>
            <person name="Gilroy R."/>
            <person name="Ravi A."/>
            <person name="Getino M."/>
            <person name="Pursley I."/>
            <person name="Horton D.L."/>
            <person name="Alikhan N.F."/>
            <person name="Baker D."/>
            <person name="Gharbi K."/>
            <person name="Hall N."/>
            <person name="Watson M."/>
            <person name="Adriaenssens E.M."/>
            <person name="Foster-Nyarko E."/>
            <person name="Jarju S."/>
            <person name="Secka A."/>
            <person name="Antonio M."/>
            <person name="Oren A."/>
            <person name="Chaudhuri R.R."/>
            <person name="La Ragione R."/>
            <person name="Hildebrand F."/>
            <person name="Pallen M.J."/>
        </authorList>
    </citation>
    <scope>NUCLEOTIDE SEQUENCE</scope>
    <source>
        <strain evidence="3">CHK180-15479</strain>
    </source>
</reference>
<dbReference type="InterPro" id="IPR048068">
    <property type="entry name" value="LarA-like"/>
</dbReference>
<dbReference type="Gene3D" id="3.40.50.11440">
    <property type="match status" value="1"/>
</dbReference>
<dbReference type="InterPro" id="IPR018657">
    <property type="entry name" value="LarA-like_N"/>
</dbReference>
<dbReference type="Gene3D" id="3.90.226.30">
    <property type="match status" value="1"/>
</dbReference>
<dbReference type="EMBL" id="DWWT01000005">
    <property type="protein sequence ID" value="HJC04879.1"/>
    <property type="molecule type" value="Genomic_DNA"/>
</dbReference>
<dbReference type="Pfam" id="PF09861">
    <property type="entry name" value="Lar_N"/>
    <property type="match status" value="1"/>
</dbReference>
<reference evidence="3" key="2">
    <citation type="submission" date="2021-04" db="EMBL/GenBank/DDBJ databases">
        <authorList>
            <person name="Gilroy R."/>
        </authorList>
    </citation>
    <scope>NUCLEOTIDE SEQUENCE</scope>
    <source>
        <strain evidence="3">CHK180-15479</strain>
    </source>
</reference>
<dbReference type="AlphaFoldDB" id="A0A9D2MYM3"/>
<evidence type="ECO:0000313" key="4">
    <source>
        <dbReference type="Proteomes" id="UP000823910"/>
    </source>
</evidence>
<feature type="domain" description="LarA-like N-terminal" evidence="1">
    <location>
        <begin position="9"/>
        <end position="214"/>
    </location>
</feature>
<dbReference type="InterPro" id="IPR047926">
    <property type="entry name" value="Ni_dep_LarA"/>
</dbReference>
<dbReference type="NCBIfam" id="NF033504">
    <property type="entry name" value="Ni_dep_LarA"/>
    <property type="match status" value="1"/>
</dbReference>
<organism evidence="3 4">
    <name type="scientific">Candidatus Enterocloster excrementipullorum</name>
    <dbReference type="NCBI Taxonomy" id="2838559"/>
    <lineage>
        <taxon>Bacteria</taxon>
        <taxon>Bacillati</taxon>
        <taxon>Bacillota</taxon>
        <taxon>Clostridia</taxon>
        <taxon>Lachnospirales</taxon>
        <taxon>Lachnospiraceae</taxon>
        <taxon>Enterocloster</taxon>
    </lineage>
</organism>
<protein>
    <submittedName>
        <fullName evidence="3">Nickel-dependent lactate racemase</fullName>
    </submittedName>
</protein>
<name>A0A9D2MYM3_9FIRM</name>
<dbReference type="InterPro" id="IPR043166">
    <property type="entry name" value="LarA-like_C"/>
</dbReference>
<dbReference type="PANTHER" id="PTHR33171">
    <property type="entry name" value="LAR_N DOMAIN-CONTAINING PROTEIN"/>
    <property type="match status" value="1"/>
</dbReference>
<evidence type="ECO:0000259" key="2">
    <source>
        <dbReference type="Pfam" id="PF21113"/>
    </source>
</evidence>
<accession>A0A9D2MYM3</accession>
<dbReference type="Proteomes" id="UP000823910">
    <property type="component" value="Unassembled WGS sequence"/>
</dbReference>
<comment type="caution">
    <text evidence="3">The sequence shown here is derived from an EMBL/GenBank/DDBJ whole genome shotgun (WGS) entry which is preliminary data.</text>
</comment>
<sequence length="425" mass="45688">MTTTVSFPYGKTERTCTLETSELKAVITGSLKDYQAPLSQAELVSHALANPIGTQRLSEMAVGKKNITIITSDHTRPMPSRITMPLLLSEIRRGNPAADISILVATGTHRAASKDELLERFGQEIISREKIFIHGCDDRESMAELGTSPSGNAIAINKLAYEADLLIAEGFIEPHFFAGFSGGRKSIMPGIASRASIMYNHCAPWIADPHSVMGTLEHNPIHEDMVYAAQKSGLACILNVVLNHKKEIISAYAGDMIKAHAAGTEFLSKLCCCPAVPADIVIVSNGGAPLDQNIYQSVKGMATASRTCRKGGVIIIASQCADGHGGEGFYRTFACEKDTQKIMDSIISRSPEDTVPDQWQSQILCGILLDHPVILVSDAPKKMVEDMHLIPADSIDEAVRLARSILGLPSPSITAVTDGPSVIIK</sequence>
<proteinExistence type="predicted"/>
<dbReference type="Pfam" id="PF21113">
    <property type="entry name" value="LarA_C"/>
    <property type="match status" value="1"/>
</dbReference>
<evidence type="ECO:0000313" key="3">
    <source>
        <dbReference type="EMBL" id="HJC04879.1"/>
    </source>
</evidence>
<feature type="domain" description="Lactate racemase C-terminal" evidence="2">
    <location>
        <begin position="275"/>
        <end position="424"/>
    </location>
</feature>
<gene>
    <name evidence="3" type="primary">larA</name>
    <name evidence="3" type="ORF">H9704_01780</name>
</gene>